<gene>
    <name evidence="1" type="ORF">PVAND_011961</name>
</gene>
<evidence type="ECO:0000313" key="1">
    <source>
        <dbReference type="EMBL" id="KAG5682619.1"/>
    </source>
</evidence>
<dbReference type="EMBL" id="JADBJN010000001">
    <property type="protein sequence ID" value="KAG5682619.1"/>
    <property type="molecule type" value="Genomic_DNA"/>
</dbReference>
<proteinExistence type="predicted"/>
<sequence length="527" mass="59674">MEPSQFINQTRLSKKQQQLQLHTQQSKANKFFCDSSHETNYHQKQQRCPFIPTAAITTPPITHFPGPPQDYHHHHYVPQQQQQQLMMSPHRRPQTMKKFHHQPDLNSIEVCIEYENQHNNVGVFGNNSNNKVPASSSIKWNRNNIAATMEKYEPTVKNHHNHRGHVTLSHQKAQQQFPMHNTEYLNEIHQMDYAYAYYEPGAPMRHQNIPDYYEEAGPSRAPPPNSIRALLSTARRNQLQRTSGKYSLPPSNNSLRSQENVYEEIHDNEKRRMRNGESLVSLDQNLVEEEFRRVHNRHQRILGELNLDVEEMLMPTALPQTNVNFIQTTPMLDPPSDSDPMDFLESGEVNDVSNGAGNNISGSNYVNNNIINNLDLDSGFSGSNSSYIGSLRYQKTNAAALGNKMPITQSTQLPINHQHTDSGSSSFYGGSSSSATDEIGMISLCRSSSSLYDSGKKSSKTSSPAAIDGKYHQQQISMKQGADKSDRISFWKTKGRGWISKLPGFSSTSSINKVGMGDFFLCRLEIK</sequence>
<protein>
    <submittedName>
        <fullName evidence="1">Uncharacterized protein</fullName>
    </submittedName>
</protein>
<comment type="caution">
    <text evidence="1">The sequence shown here is derived from an EMBL/GenBank/DDBJ whole genome shotgun (WGS) entry which is preliminary data.</text>
</comment>
<name>A0A9J6CLU8_POLVA</name>
<reference evidence="1" key="1">
    <citation type="submission" date="2021-03" db="EMBL/GenBank/DDBJ databases">
        <title>Chromosome level genome of the anhydrobiotic midge Polypedilum vanderplanki.</title>
        <authorList>
            <person name="Yoshida Y."/>
            <person name="Kikawada T."/>
            <person name="Gusev O."/>
        </authorList>
    </citation>
    <scope>NUCLEOTIDE SEQUENCE</scope>
    <source>
        <strain evidence="1">NIAS01</strain>
        <tissue evidence="1">Whole body or cell culture</tissue>
    </source>
</reference>
<keyword evidence="2" id="KW-1185">Reference proteome</keyword>
<dbReference type="AlphaFoldDB" id="A0A9J6CLU8"/>
<organism evidence="1 2">
    <name type="scientific">Polypedilum vanderplanki</name>
    <name type="common">Sleeping chironomid midge</name>
    <dbReference type="NCBI Taxonomy" id="319348"/>
    <lineage>
        <taxon>Eukaryota</taxon>
        <taxon>Metazoa</taxon>
        <taxon>Ecdysozoa</taxon>
        <taxon>Arthropoda</taxon>
        <taxon>Hexapoda</taxon>
        <taxon>Insecta</taxon>
        <taxon>Pterygota</taxon>
        <taxon>Neoptera</taxon>
        <taxon>Endopterygota</taxon>
        <taxon>Diptera</taxon>
        <taxon>Nematocera</taxon>
        <taxon>Chironomoidea</taxon>
        <taxon>Chironomidae</taxon>
        <taxon>Chironominae</taxon>
        <taxon>Polypedilum</taxon>
        <taxon>Polypedilum</taxon>
    </lineage>
</organism>
<dbReference type="OrthoDB" id="7987013at2759"/>
<accession>A0A9J6CLU8</accession>
<evidence type="ECO:0000313" key="2">
    <source>
        <dbReference type="Proteomes" id="UP001107558"/>
    </source>
</evidence>
<dbReference type="Proteomes" id="UP001107558">
    <property type="component" value="Chromosome 1"/>
</dbReference>